<feature type="compositionally biased region" description="Polar residues" evidence="1">
    <location>
        <begin position="365"/>
        <end position="386"/>
    </location>
</feature>
<feature type="compositionally biased region" description="Basic residues" evidence="1">
    <location>
        <begin position="1216"/>
        <end position="1225"/>
    </location>
</feature>
<dbReference type="Pfam" id="PF24345">
    <property type="entry name" value="PH_24"/>
    <property type="match status" value="1"/>
</dbReference>
<feature type="region of interest" description="Disordered" evidence="1">
    <location>
        <begin position="1567"/>
        <end position="1619"/>
    </location>
</feature>
<accession>A0AAN6DPV0</accession>
<feature type="domain" description="DBL homology" evidence="2">
    <location>
        <begin position="525"/>
        <end position="722"/>
    </location>
</feature>
<dbReference type="InterPro" id="IPR056416">
    <property type="entry name" value="DH_2_fung"/>
</dbReference>
<feature type="compositionally biased region" description="Polar residues" evidence="1">
    <location>
        <begin position="880"/>
        <end position="889"/>
    </location>
</feature>
<feature type="region of interest" description="Disordered" evidence="1">
    <location>
        <begin position="1653"/>
        <end position="1701"/>
    </location>
</feature>
<dbReference type="Proteomes" id="UP001203852">
    <property type="component" value="Unassembled WGS sequence"/>
</dbReference>
<comment type="caution">
    <text evidence="5">The sequence shown here is derived from an EMBL/GenBank/DDBJ whole genome shotgun (WGS) entry which is preliminary data.</text>
</comment>
<organism evidence="5 6">
    <name type="scientific">Exophiala viscosa</name>
    <dbReference type="NCBI Taxonomy" id="2486360"/>
    <lineage>
        <taxon>Eukaryota</taxon>
        <taxon>Fungi</taxon>
        <taxon>Dikarya</taxon>
        <taxon>Ascomycota</taxon>
        <taxon>Pezizomycotina</taxon>
        <taxon>Eurotiomycetes</taxon>
        <taxon>Chaetothyriomycetidae</taxon>
        <taxon>Chaetothyriales</taxon>
        <taxon>Herpotrichiellaceae</taxon>
        <taxon>Exophiala</taxon>
    </lineage>
</organism>
<feature type="compositionally biased region" description="Polar residues" evidence="1">
    <location>
        <begin position="1"/>
        <end position="11"/>
    </location>
</feature>
<evidence type="ECO:0000313" key="5">
    <source>
        <dbReference type="EMBL" id="KAI1609477.1"/>
    </source>
</evidence>
<feature type="region of interest" description="Disordered" evidence="1">
    <location>
        <begin position="498"/>
        <end position="524"/>
    </location>
</feature>
<feature type="compositionally biased region" description="Polar residues" evidence="1">
    <location>
        <begin position="1128"/>
        <end position="1137"/>
    </location>
</feature>
<feature type="compositionally biased region" description="Basic residues" evidence="1">
    <location>
        <begin position="504"/>
        <end position="517"/>
    </location>
</feature>
<reference evidence="5" key="1">
    <citation type="journal article" date="2022" name="bioRxiv">
        <title>Deciphering the potential niche of two novel black yeast fungi from a biological soil crust based on their genomes, phenotypes, and melanin regulation.</title>
        <authorList>
            <consortium name="DOE Joint Genome Institute"/>
            <person name="Carr E.C."/>
            <person name="Barton Q."/>
            <person name="Grambo S."/>
            <person name="Sullivan M."/>
            <person name="Renfro C.M."/>
            <person name="Kuo A."/>
            <person name="Pangilinan J."/>
            <person name="Lipzen A."/>
            <person name="Keymanesh K."/>
            <person name="Savage E."/>
            <person name="Barry K."/>
            <person name="Grigoriev I.V."/>
            <person name="Riekhof W.R."/>
            <person name="Harris S.S."/>
        </authorList>
    </citation>
    <scope>NUCLEOTIDE SEQUENCE</scope>
    <source>
        <strain evidence="5">JF 03-4F</strain>
    </source>
</reference>
<feature type="compositionally biased region" description="Basic and acidic residues" evidence="1">
    <location>
        <begin position="326"/>
        <end position="342"/>
    </location>
</feature>
<feature type="compositionally biased region" description="Low complexity" evidence="1">
    <location>
        <begin position="1586"/>
        <end position="1595"/>
    </location>
</feature>
<dbReference type="EMBL" id="MU404360">
    <property type="protein sequence ID" value="KAI1609477.1"/>
    <property type="molecule type" value="Genomic_DNA"/>
</dbReference>
<feature type="compositionally biased region" description="Basic and acidic residues" evidence="1">
    <location>
        <begin position="1053"/>
        <end position="1062"/>
    </location>
</feature>
<feature type="region of interest" description="Disordered" evidence="1">
    <location>
        <begin position="867"/>
        <end position="1342"/>
    </location>
</feature>
<dbReference type="InterPro" id="IPR056222">
    <property type="entry name" value="PH_23"/>
</dbReference>
<evidence type="ECO:0000259" key="3">
    <source>
        <dbReference type="Pfam" id="PF24344"/>
    </source>
</evidence>
<feature type="compositionally biased region" description="Polar residues" evidence="1">
    <location>
        <begin position="1111"/>
        <end position="1121"/>
    </location>
</feature>
<evidence type="ECO:0000256" key="1">
    <source>
        <dbReference type="SAM" id="MobiDB-lite"/>
    </source>
</evidence>
<feature type="domain" description="PH" evidence="3">
    <location>
        <begin position="735"/>
        <end position="877"/>
    </location>
</feature>
<gene>
    <name evidence="5" type="ORF">EDD36DRAFT_446065</name>
</gene>
<evidence type="ECO:0000259" key="2">
    <source>
        <dbReference type="Pfam" id="PF24340"/>
    </source>
</evidence>
<evidence type="ECO:0000313" key="6">
    <source>
        <dbReference type="Proteomes" id="UP001203852"/>
    </source>
</evidence>
<feature type="region of interest" description="Disordered" evidence="1">
    <location>
        <begin position="1383"/>
        <end position="1407"/>
    </location>
</feature>
<feature type="compositionally biased region" description="Basic and acidic residues" evidence="1">
    <location>
        <begin position="84"/>
        <end position="114"/>
    </location>
</feature>
<dbReference type="Pfam" id="PF24340">
    <property type="entry name" value="DH_2"/>
    <property type="match status" value="1"/>
</dbReference>
<evidence type="ECO:0000259" key="4">
    <source>
        <dbReference type="Pfam" id="PF24345"/>
    </source>
</evidence>
<feature type="compositionally biased region" description="Polar residues" evidence="1">
    <location>
        <begin position="902"/>
        <end position="914"/>
    </location>
</feature>
<feature type="domain" description="PH" evidence="4">
    <location>
        <begin position="1337"/>
        <end position="1482"/>
    </location>
</feature>
<feature type="compositionally biased region" description="Basic and acidic residues" evidence="1">
    <location>
        <begin position="393"/>
        <end position="403"/>
    </location>
</feature>
<evidence type="ECO:0008006" key="7">
    <source>
        <dbReference type="Google" id="ProtNLM"/>
    </source>
</evidence>
<feature type="compositionally biased region" description="Basic and acidic residues" evidence="1">
    <location>
        <begin position="935"/>
        <end position="945"/>
    </location>
</feature>
<dbReference type="InterPro" id="IPR056223">
    <property type="entry name" value="PH_24"/>
</dbReference>
<keyword evidence="6" id="KW-1185">Reference proteome</keyword>
<feature type="compositionally biased region" description="Low complexity" evidence="1">
    <location>
        <begin position="1185"/>
        <end position="1202"/>
    </location>
</feature>
<feature type="compositionally biased region" description="Basic and acidic residues" evidence="1">
    <location>
        <begin position="135"/>
        <end position="151"/>
    </location>
</feature>
<feature type="compositionally biased region" description="Polar residues" evidence="1">
    <location>
        <begin position="441"/>
        <end position="451"/>
    </location>
</feature>
<feature type="region of interest" description="Disordered" evidence="1">
    <location>
        <begin position="1"/>
        <end position="46"/>
    </location>
</feature>
<name>A0AAN6DPV0_9EURO</name>
<feature type="compositionally biased region" description="Polar residues" evidence="1">
    <location>
        <begin position="1301"/>
        <end position="1325"/>
    </location>
</feature>
<feature type="compositionally biased region" description="Basic and acidic residues" evidence="1">
    <location>
        <begin position="1164"/>
        <end position="1184"/>
    </location>
</feature>
<protein>
    <recommendedName>
        <fullName evidence="7">DH domain-containing protein</fullName>
    </recommendedName>
</protein>
<feature type="compositionally biased region" description="Polar residues" evidence="1">
    <location>
        <begin position="987"/>
        <end position="1012"/>
    </location>
</feature>
<feature type="region of interest" description="Disordered" evidence="1">
    <location>
        <begin position="72"/>
        <end position="486"/>
    </location>
</feature>
<sequence length="1792" mass="195987">MRAETPLQSSRKTIKNQRNEPLSPLQRHDVASNRPVNNHGSGACSVQDRIQHWQAQSAANAVDPDALSVRSIPRSDVASIVSRPKSEYGDENDLRTGGRTKDRVEEVVQTERSKSAPRKRIISDSHWKAKSGAKNQRDTKSASRPRPESAHYDLSYTTTGEPPKERRRSRRQHENAMDGPKSPLDNGIRIKPGPADGRPTGIEDRPLSPDVNSLANGKHPTMDSVLSDESDRYVENYVEDDEPTGRTRPQSKYVETLGRESAATAEAERSKMGGLFGKTRDMFLKPQPVPPVHNRIPSIEAWLDEQPDPFVDQCTSAELPPGEAPKSLRKDPRRQERQRPSLDKSPLADSNQIWESIDRRDETQSRQTSYNESIPLTPTLGDQRSTPSHRRERSKDAQDHDDPSTPLRRSGARVRRGRESPSKRGTSAVGHSPSPEIPVTEFSTLQLGEQSPRQERPPTDPKSAPTIPLEETQLPPHETSSGSGGLQRRLTTHEELMSIISQPRAHRSRRSRRRPRSTRVAQDSNGAREVLAALVADEEKYGQELRTLVDGVIPVLLQSVLSKTDSAAAAGLFTSASSVQDDVSVTKPIIEMGIALERLKSLHARIPLQQVDSLLNWAQTAQKAYKEYFQAWRLGFQDVIVNLAPLDDASPAPQSMAKDEAGDLIDNDGRKVDVAYLLKRPLVRVKNLSKSFDQIRDHCDRPLATKAADAFTELTAVAKRRHREEQARLEDEAAANIDTSRTRDIRTMAPTAGVVLDKSRRVNARDFFNLTLYHTSGQRMDCGIELIFRDNAPGNEPGGDVLICEVDDTGKWLLFPPVLLSSISARRGEAEFDLVIMVRGRAGLGQGWQELLALKTEDKEASTEWMNMLGSNPLPPRLNRTPSLKSPQLPSAGETRPDKGDSGTQGQNQDQLRNAQGPARQDVDIPIGEPSVILRRSDVNPRLDSAKPLIDRPVPSRLNLGGGLASKPEAHYQTQSTVTIKRRPVPSTKSSDRSTLSDQSIRQTSTTASSSLRLVMDKAGPTQRRSAPLSPRSPPQQPLFPARSPEGILPGNRESRDNEQNRIKTGTESPGLGIPIFSTPTSSPKDHGLTATPETQYKAYSPWSTEPIPPSSVTKDSQSQRPIYHRALSSTPSQNLPTVARIRPSPHKASDMGDVQSISAAFSEKGRSPREKETRTPRSTRDGKPPQAAAPQSPQTLPTSPTIASNASPPQTPPHSRSRTLRPRNKTPDLGATPERSSRRRTSSPLKHEYAPSTSSGTPEDYDTDGFSDSSSDTSEDFDNEGEDKVTPLVAVAAGDRRPSKQSYPPSSMPSTGTRTLAPSDSASQGPYRRVPSSNTVPEHKRRKAIATVSAWSNTGKWDDIHQDECSIVVSPGLVEVFEMSAAHSNPQGSPGGRLPTEDTSRNSSISDQPLVAFELTPLVLLRQGAACDIQIRSPSTPNSRIQTTSHVMFRSRNVEECKALYTMINWARCNNPTYIELERARARQPTATFNVKQEEQKTGGRSASWFNFGSPKKASYRASSAPIPASVEMDMSVESSGTMANAFSALRIFSAKPAFNLNRSSVLRKPGGGTGASLYSSSSGGTGPRSGSSTPVPSQLGFVPGKDGPNVPSTSADAANGGGMINNMKIRLYQRKGQHWEDMGAARMSVLPAPVAATEDGTTPPTTPTQSRGRVYSEPIGQPGQARGPRLASSGHTPHRIHGNGREKRILIVRNKTPDSVLLDAVLGESCFERIMQTSIAVSVWKAAEEIGHTGGVTMGRDTKYMLVFKSNREAGWVFGLCGTYRYGHSQAVDG</sequence>
<dbReference type="Pfam" id="PF24344">
    <property type="entry name" value="PH_23"/>
    <property type="match status" value="1"/>
</dbReference>
<proteinExistence type="predicted"/>